<keyword evidence="2" id="KW-0503">Monooxygenase</keyword>
<dbReference type="AlphaFoldDB" id="A0A7W6H2R9"/>
<accession>A0A7W6H2R9</accession>
<keyword evidence="1" id="KW-0560">Oxidoreductase</keyword>
<dbReference type="InterPro" id="IPR036188">
    <property type="entry name" value="FAD/NAD-bd_sf"/>
</dbReference>
<dbReference type="PANTHER" id="PTHR13789">
    <property type="entry name" value="MONOOXYGENASE"/>
    <property type="match status" value="1"/>
</dbReference>
<evidence type="ECO:0000256" key="2">
    <source>
        <dbReference type="ARBA" id="ARBA00023033"/>
    </source>
</evidence>
<evidence type="ECO:0000259" key="3">
    <source>
        <dbReference type="Pfam" id="PF01494"/>
    </source>
</evidence>
<dbReference type="InterPro" id="IPR002938">
    <property type="entry name" value="FAD-bd"/>
</dbReference>
<evidence type="ECO:0000313" key="4">
    <source>
        <dbReference type="EMBL" id="MBB3995134.1"/>
    </source>
</evidence>
<proteinExistence type="predicted"/>
<comment type="caution">
    <text evidence="4">The sequence shown here is derived from an EMBL/GenBank/DDBJ whole genome shotgun (WGS) entry which is preliminary data.</text>
</comment>
<dbReference type="Proteomes" id="UP000530268">
    <property type="component" value="Unassembled WGS sequence"/>
</dbReference>
<sequence>MTVLIAGGGISGLTLALTCQQVGIPFQLFEASAQIRPLGVGINLQPAAVRELFALGLRDQLDQVGIPLCEYGLYTSQGLHVWSEPRGLEAGYNWPAYSVHRGRLQMMLYEELIRRAGPEAVQTGWRATGFDTQDDTATLHLQSRTGETRSVSGSVVIGADGIHSAIRSQMQPHEAEPKWSGAILWRGTALAKPFLSGATMALIGHEGLRFVVYPISAPDPETGLAVINWICNMQFDPAQKFSKEDYSRQANLDDFLPSFEKVQCDGLDIPALIRGAKEVFEYPMVDRDPLDSWTVGRTTLIGDAAHAAYPVGSNGAGAGILDARVLTAALLAHGLNADALHAYEAEMLPVTSKIILMNRTAGPDKILDIIDQRSNGDITRVEDVIPHAEMEEHAATYKRIAGLGSTETNARPPIIAQGARYA</sequence>
<evidence type="ECO:0000256" key="1">
    <source>
        <dbReference type="ARBA" id="ARBA00023002"/>
    </source>
</evidence>
<evidence type="ECO:0000313" key="5">
    <source>
        <dbReference type="Proteomes" id="UP000530268"/>
    </source>
</evidence>
<dbReference type="PANTHER" id="PTHR13789:SF268">
    <property type="entry name" value="5-METHYLPHENAZINE-1-CARBOXYLATE 1-MONOOXYGENASE"/>
    <property type="match status" value="1"/>
</dbReference>
<keyword evidence="5" id="KW-1185">Reference proteome</keyword>
<dbReference type="NCBIfam" id="NF005720">
    <property type="entry name" value="PRK07538.1"/>
    <property type="match status" value="1"/>
</dbReference>
<dbReference type="Gene3D" id="3.30.9.30">
    <property type="match status" value="1"/>
</dbReference>
<dbReference type="InterPro" id="IPR050493">
    <property type="entry name" value="FAD-dep_Monooxygenase_BioMet"/>
</dbReference>
<protein>
    <submittedName>
        <fullName evidence="4">2-polyprenyl-6-methoxyphenol hydroxylase-like FAD-dependent oxidoreductase</fullName>
    </submittedName>
</protein>
<reference evidence="4 5" key="1">
    <citation type="submission" date="2020-08" db="EMBL/GenBank/DDBJ databases">
        <title>Genomic Encyclopedia of Type Strains, Phase IV (KMG-IV): sequencing the most valuable type-strain genomes for metagenomic binning, comparative biology and taxonomic classification.</title>
        <authorList>
            <person name="Goeker M."/>
        </authorList>
    </citation>
    <scope>NUCLEOTIDE SEQUENCE [LARGE SCALE GENOMIC DNA]</scope>
    <source>
        <strain evidence="4 5">DSM 102234</strain>
    </source>
</reference>
<feature type="domain" description="FAD-binding" evidence="3">
    <location>
        <begin position="2"/>
        <end position="354"/>
    </location>
</feature>
<dbReference type="PRINTS" id="PR00420">
    <property type="entry name" value="RNGMNOXGNASE"/>
</dbReference>
<dbReference type="RefSeq" id="WP_184566779.1">
    <property type="nucleotide sequence ID" value="NZ_JACIEI010000011.1"/>
</dbReference>
<name>A0A7W6H2R9_9RHOB</name>
<dbReference type="SUPFAM" id="SSF51905">
    <property type="entry name" value="FAD/NAD(P)-binding domain"/>
    <property type="match status" value="1"/>
</dbReference>
<gene>
    <name evidence="4" type="ORF">GGR95_002785</name>
</gene>
<dbReference type="EMBL" id="JACIEI010000011">
    <property type="protein sequence ID" value="MBB3995134.1"/>
    <property type="molecule type" value="Genomic_DNA"/>
</dbReference>
<dbReference type="GO" id="GO:0071949">
    <property type="term" value="F:FAD binding"/>
    <property type="evidence" value="ECO:0007669"/>
    <property type="project" value="InterPro"/>
</dbReference>
<dbReference type="Gene3D" id="3.50.50.60">
    <property type="entry name" value="FAD/NAD(P)-binding domain"/>
    <property type="match status" value="1"/>
</dbReference>
<dbReference type="SUPFAM" id="SSF54373">
    <property type="entry name" value="FAD-linked reductases, C-terminal domain"/>
    <property type="match status" value="1"/>
</dbReference>
<dbReference type="Pfam" id="PF01494">
    <property type="entry name" value="FAD_binding_3"/>
    <property type="match status" value="1"/>
</dbReference>
<dbReference type="GO" id="GO:0004497">
    <property type="term" value="F:monooxygenase activity"/>
    <property type="evidence" value="ECO:0007669"/>
    <property type="project" value="UniProtKB-KW"/>
</dbReference>
<organism evidence="4 5">
    <name type="scientific">Sulfitobacter undariae</name>
    <dbReference type="NCBI Taxonomy" id="1563671"/>
    <lineage>
        <taxon>Bacteria</taxon>
        <taxon>Pseudomonadati</taxon>
        <taxon>Pseudomonadota</taxon>
        <taxon>Alphaproteobacteria</taxon>
        <taxon>Rhodobacterales</taxon>
        <taxon>Roseobacteraceae</taxon>
        <taxon>Sulfitobacter</taxon>
    </lineage>
</organism>